<reference evidence="1" key="1">
    <citation type="journal article" date="2011" name="Plant Physiol.">
        <title>Comprehensive sequence analysis of 24,783 barley full-length cDNAs derived from 12 clone libraries.</title>
        <authorList>
            <person name="Matsumoto T."/>
            <person name="Tanaka T."/>
            <person name="Sakai H."/>
            <person name="Amano N."/>
            <person name="Kanamori H."/>
            <person name="Kurita K."/>
            <person name="Kikuta A."/>
            <person name="Kamiya K."/>
            <person name="Yamamoto M."/>
            <person name="Ikawa H."/>
            <person name="Fujii N."/>
            <person name="Hori K."/>
            <person name="Itoh T."/>
            <person name="Sato K."/>
        </authorList>
    </citation>
    <scope>NUCLEOTIDE SEQUENCE</scope>
    <source>
        <tissue evidence="1">Flower</tissue>
    </source>
</reference>
<proteinExistence type="evidence at transcript level"/>
<sequence>MHQLLLLSHRQPVNQQRLLQLQQLPQLVLLLASMSPSGNVRVTVAVRGRLLQLKQTGGGVMIVLALLPARKLLLCVMLVPSAKMPLLHVMSAPSARRLLPPHVKRRPLPASRTVLLQLHLLNAGVLDLGPLQILHPTPLPLAGGAEASWPEMRRALPACWLRFLPSSFQAWELHTQLKVCHWYLEARLLEFACCAPKFSNGDFVLFLSYV</sequence>
<evidence type="ECO:0000313" key="1">
    <source>
        <dbReference type="EMBL" id="BAK06279.1"/>
    </source>
</evidence>
<dbReference type="EMBL" id="AK375084">
    <property type="protein sequence ID" value="BAK06279.1"/>
    <property type="molecule type" value="mRNA"/>
</dbReference>
<protein>
    <submittedName>
        <fullName evidence="1">Predicted protein</fullName>
    </submittedName>
</protein>
<accession>F2EG07</accession>
<dbReference type="AlphaFoldDB" id="F2EG07"/>
<name>F2EG07_HORVV</name>
<organism evidence="1">
    <name type="scientific">Hordeum vulgare subsp. vulgare</name>
    <name type="common">Domesticated barley</name>
    <dbReference type="NCBI Taxonomy" id="112509"/>
    <lineage>
        <taxon>Eukaryota</taxon>
        <taxon>Viridiplantae</taxon>
        <taxon>Streptophyta</taxon>
        <taxon>Embryophyta</taxon>
        <taxon>Tracheophyta</taxon>
        <taxon>Spermatophyta</taxon>
        <taxon>Magnoliopsida</taxon>
        <taxon>Liliopsida</taxon>
        <taxon>Poales</taxon>
        <taxon>Poaceae</taxon>
        <taxon>BOP clade</taxon>
        <taxon>Pooideae</taxon>
        <taxon>Triticodae</taxon>
        <taxon>Triticeae</taxon>
        <taxon>Hordeinae</taxon>
        <taxon>Hordeum</taxon>
    </lineage>
</organism>
<dbReference type="HOGENOM" id="CLU_1311730_0_0_1"/>